<evidence type="ECO:0000256" key="1">
    <source>
        <dbReference type="ARBA" id="ARBA00022691"/>
    </source>
</evidence>
<dbReference type="InterPro" id="IPR013785">
    <property type="entry name" value="Aldolase_TIM"/>
</dbReference>
<accession>A0A1F7X0T0</accession>
<proteinExistence type="predicted"/>
<dbReference type="GO" id="GO:0051536">
    <property type="term" value="F:iron-sulfur cluster binding"/>
    <property type="evidence" value="ECO:0007669"/>
    <property type="project" value="UniProtKB-KW"/>
</dbReference>
<dbReference type="CDD" id="cd01335">
    <property type="entry name" value="Radical_SAM"/>
    <property type="match status" value="1"/>
</dbReference>
<dbReference type="InterPro" id="IPR007197">
    <property type="entry name" value="rSAM"/>
</dbReference>
<keyword evidence="3" id="KW-0408">Iron</keyword>
<dbReference type="SFLD" id="SFLDG01067">
    <property type="entry name" value="SPASM/twitch_domain_containing"/>
    <property type="match status" value="1"/>
</dbReference>
<dbReference type="Proteomes" id="UP000176939">
    <property type="component" value="Unassembled WGS sequence"/>
</dbReference>
<dbReference type="PANTHER" id="PTHR11228:SF7">
    <property type="entry name" value="PQQA PEPTIDE CYCLASE"/>
    <property type="match status" value="1"/>
</dbReference>
<dbReference type="GO" id="GO:0003824">
    <property type="term" value="F:catalytic activity"/>
    <property type="evidence" value="ECO:0007669"/>
    <property type="project" value="InterPro"/>
</dbReference>
<comment type="caution">
    <text evidence="6">The sequence shown here is derived from an EMBL/GenBank/DDBJ whole genome shotgun (WGS) entry which is preliminary data.</text>
</comment>
<dbReference type="Pfam" id="PF13186">
    <property type="entry name" value="SPASM"/>
    <property type="match status" value="1"/>
</dbReference>
<dbReference type="PROSITE" id="PS51918">
    <property type="entry name" value="RADICAL_SAM"/>
    <property type="match status" value="1"/>
</dbReference>
<dbReference type="Gene3D" id="3.20.20.70">
    <property type="entry name" value="Aldolase class I"/>
    <property type="match status" value="1"/>
</dbReference>
<dbReference type="Pfam" id="PF04055">
    <property type="entry name" value="Radical_SAM"/>
    <property type="match status" value="1"/>
</dbReference>
<dbReference type="AlphaFoldDB" id="A0A1F7X0T0"/>
<keyword evidence="2" id="KW-0479">Metal-binding</keyword>
<gene>
    <name evidence="6" type="ORF">A2Z67_02115</name>
</gene>
<keyword evidence="4" id="KW-0411">Iron-sulfur</keyword>
<dbReference type="NCBIfam" id="TIGR04085">
    <property type="entry name" value="rSAM_more_4Fe4S"/>
    <property type="match status" value="1"/>
</dbReference>
<protein>
    <submittedName>
        <fullName evidence="6">Radical SAM protein</fullName>
    </submittedName>
</protein>
<organism evidence="6 7">
    <name type="scientific">Candidatus Woesebacteria bacterium RBG_13_36_22</name>
    <dbReference type="NCBI Taxonomy" id="1802478"/>
    <lineage>
        <taxon>Bacteria</taxon>
        <taxon>Candidatus Woeseibacteriota</taxon>
    </lineage>
</organism>
<sequence>MTAELQPEIIDPREHYKRNVGPIEHEELDECKTDIRNVGWTLGNACPYHCPQCYSLSAREIGAKLTPAIVDRIVDQLSTNRIETVNLGGNEPFFTNGLDRKNTLLPYIVGSLNQKGILVGLTTSGISAIYLEEGHPEEFRMLHDLDVSLDSPYEDEHNKNRGATLYQQAIKSLDLAEEYGVDRTIIMCGMNWNFTEDRIRALVEIGKKHNAFVRINTIKPVESNHMGLVINPEQFYRGFSLFMELCKPVDLGEPPLASVTNYEHAKGCPCGRTSFRIHSITPDGRIPVSPCVYLHDYKVGNLLEDNLSDIIKTPQFQTFRRRNAHPEVIPGCKDCTSIEKCRGGCASRSYLHHAHETGERTLFVKDPYCPKDHQTDIVFPHNPQIDQDVVLVHKDYLCTWIGKPI</sequence>
<feature type="domain" description="Radical SAM core" evidence="5">
    <location>
        <begin position="32"/>
        <end position="254"/>
    </location>
</feature>
<evidence type="ECO:0000313" key="7">
    <source>
        <dbReference type="Proteomes" id="UP000176939"/>
    </source>
</evidence>
<name>A0A1F7X0T0_9BACT</name>
<dbReference type="SUPFAM" id="SSF102114">
    <property type="entry name" value="Radical SAM enzymes"/>
    <property type="match status" value="1"/>
</dbReference>
<dbReference type="GO" id="GO:0046872">
    <property type="term" value="F:metal ion binding"/>
    <property type="evidence" value="ECO:0007669"/>
    <property type="project" value="UniProtKB-KW"/>
</dbReference>
<evidence type="ECO:0000313" key="6">
    <source>
        <dbReference type="EMBL" id="OGM08503.1"/>
    </source>
</evidence>
<dbReference type="InterPro" id="IPR050377">
    <property type="entry name" value="Radical_SAM_PqqE_MftC-like"/>
</dbReference>
<dbReference type="InterPro" id="IPR023885">
    <property type="entry name" value="4Fe4S-binding_SPASM_dom"/>
</dbReference>
<reference evidence="6 7" key="1">
    <citation type="journal article" date="2016" name="Nat. Commun.">
        <title>Thousands of microbial genomes shed light on interconnected biogeochemical processes in an aquifer system.</title>
        <authorList>
            <person name="Anantharaman K."/>
            <person name="Brown C.T."/>
            <person name="Hug L.A."/>
            <person name="Sharon I."/>
            <person name="Castelle C.J."/>
            <person name="Probst A.J."/>
            <person name="Thomas B.C."/>
            <person name="Singh A."/>
            <person name="Wilkins M.J."/>
            <person name="Karaoz U."/>
            <person name="Brodie E.L."/>
            <person name="Williams K.H."/>
            <person name="Hubbard S.S."/>
            <person name="Banfield J.F."/>
        </authorList>
    </citation>
    <scope>NUCLEOTIDE SEQUENCE [LARGE SCALE GENOMIC DNA]</scope>
</reference>
<dbReference type="SFLD" id="SFLDS00029">
    <property type="entry name" value="Radical_SAM"/>
    <property type="match status" value="1"/>
</dbReference>
<dbReference type="EMBL" id="MGFQ01000043">
    <property type="protein sequence ID" value="OGM08503.1"/>
    <property type="molecule type" value="Genomic_DNA"/>
</dbReference>
<evidence type="ECO:0000259" key="5">
    <source>
        <dbReference type="PROSITE" id="PS51918"/>
    </source>
</evidence>
<dbReference type="InterPro" id="IPR058240">
    <property type="entry name" value="rSAM_sf"/>
</dbReference>
<keyword evidence="1" id="KW-0949">S-adenosyl-L-methionine</keyword>
<dbReference type="PANTHER" id="PTHR11228">
    <property type="entry name" value="RADICAL SAM DOMAIN PROTEIN"/>
    <property type="match status" value="1"/>
</dbReference>
<evidence type="ECO:0000256" key="3">
    <source>
        <dbReference type="ARBA" id="ARBA00023004"/>
    </source>
</evidence>
<evidence type="ECO:0000256" key="2">
    <source>
        <dbReference type="ARBA" id="ARBA00022723"/>
    </source>
</evidence>
<evidence type="ECO:0000256" key="4">
    <source>
        <dbReference type="ARBA" id="ARBA00023014"/>
    </source>
</evidence>